<accession>A0AA96LW51</accession>
<evidence type="ECO:0000313" key="2">
    <source>
        <dbReference type="Proteomes" id="UP001304650"/>
    </source>
</evidence>
<organism evidence="1 2">
    <name type="scientific">Paenibacillus roseopurpureus</name>
    <dbReference type="NCBI Taxonomy" id="2918901"/>
    <lineage>
        <taxon>Bacteria</taxon>
        <taxon>Bacillati</taxon>
        <taxon>Bacillota</taxon>
        <taxon>Bacilli</taxon>
        <taxon>Bacillales</taxon>
        <taxon>Paenibacillaceae</taxon>
        <taxon>Paenibacillus</taxon>
    </lineage>
</organism>
<dbReference type="KEGG" id="proo:MJB10_06570"/>
<dbReference type="AlphaFoldDB" id="A0AA96LW51"/>
<keyword evidence="2" id="KW-1185">Reference proteome</keyword>
<dbReference type="RefSeq" id="WP_314802770.1">
    <property type="nucleotide sequence ID" value="NZ_CP130319.1"/>
</dbReference>
<name>A0AA96LW51_9BACL</name>
<proteinExistence type="predicted"/>
<reference evidence="1" key="1">
    <citation type="submission" date="2022-02" db="EMBL/GenBank/DDBJ databases">
        <title>Paenibacillus sp. MBLB1832 Whole Genome Shotgun Sequencing.</title>
        <authorList>
            <person name="Hwang C.Y."/>
            <person name="Cho E.-S."/>
            <person name="Seo M.-J."/>
        </authorList>
    </citation>
    <scope>NUCLEOTIDE SEQUENCE</scope>
    <source>
        <strain evidence="1">MBLB1832</strain>
    </source>
</reference>
<gene>
    <name evidence="1" type="ORF">MJB10_06570</name>
</gene>
<sequence length="184" mass="21146">MSSEISNRVISAETNRTHMAFLNQVEKEMNGVFKKFDELMLQYTYQNNSLLQFTQEELSSRNVRTMLDLYGVLNNLRSGLEHVAEIDFYNTAQKKIFTSKSLLLDTDEFGDARAIDLVSKMHSYGAWLDTRTDVNKRIPLPVITYIRPVNNTSFSENRAAFILYLHAVSLSGKLKLAEDEQTSY</sequence>
<dbReference type="Proteomes" id="UP001304650">
    <property type="component" value="Chromosome"/>
</dbReference>
<protein>
    <submittedName>
        <fullName evidence="1">Uncharacterized protein</fullName>
    </submittedName>
</protein>
<evidence type="ECO:0000313" key="1">
    <source>
        <dbReference type="EMBL" id="WNR45760.1"/>
    </source>
</evidence>
<dbReference type="EMBL" id="CP130319">
    <property type="protein sequence ID" value="WNR45760.1"/>
    <property type="molecule type" value="Genomic_DNA"/>
</dbReference>